<dbReference type="PROSITE" id="PS50005">
    <property type="entry name" value="TPR"/>
    <property type="match status" value="1"/>
</dbReference>
<gene>
    <name evidence="1" type="ORF">S03H2_29144</name>
</gene>
<dbReference type="Gene3D" id="1.25.40.10">
    <property type="entry name" value="Tetratricopeptide repeat domain"/>
    <property type="match status" value="1"/>
</dbReference>
<reference evidence="1" key="1">
    <citation type="journal article" date="2014" name="Front. Microbiol.">
        <title>High frequency of phylogenetically diverse reductive dehalogenase-homologous genes in deep subseafloor sedimentary metagenomes.</title>
        <authorList>
            <person name="Kawai M."/>
            <person name="Futagami T."/>
            <person name="Toyoda A."/>
            <person name="Takaki Y."/>
            <person name="Nishi S."/>
            <person name="Hori S."/>
            <person name="Arai W."/>
            <person name="Tsubouchi T."/>
            <person name="Morono Y."/>
            <person name="Uchiyama I."/>
            <person name="Ito T."/>
            <person name="Fujiyama A."/>
            <person name="Inagaki F."/>
            <person name="Takami H."/>
        </authorList>
    </citation>
    <scope>NUCLEOTIDE SEQUENCE</scope>
    <source>
        <strain evidence="1">Expedition CK06-06</strain>
    </source>
</reference>
<protein>
    <submittedName>
        <fullName evidence="1">Uncharacterized protein</fullName>
    </submittedName>
</protein>
<feature type="non-terminal residue" evidence="1">
    <location>
        <position position="88"/>
    </location>
</feature>
<dbReference type="SUPFAM" id="SSF48452">
    <property type="entry name" value="TPR-like"/>
    <property type="match status" value="1"/>
</dbReference>
<dbReference type="AlphaFoldDB" id="X1IUE1"/>
<dbReference type="Pfam" id="PF13414">
    <property type="entry name" value="TPR_11"/>
    <property type="match status" value="1"/>
</dbReference>
<dbReference type="InterPro" id="IPR011990">
    <property type="entry name" value="TPR-like_helical_dom_sf"/>
</dbReference>
<organism evidence="1">
    <name type="scientific">marine sediment metagenome</name>
    <dbReference type="NCBI Taxonomy" id="412755"/>
    <lineage>
        <taxon>unclassified sequences</taxon>
        <taxon>metagenomes</taxon>
        <taxon>ecological metagenomes</taxon>
    </lineage>
</organism>
<proteinExistence type="predicted"/>
<evidence type="ECO:0000313" key="1">
    <source>
        <dbReference type="EMBL" id="GAH61153.1"/>
    </source>
</evidence>
<dbReference type="PROSITE" id="PS50293">
    <property type="entry name" value="TPR_REGION"/>
    <property type="match status" value="1"/>
</dbReference>
<name>X1IUE1_9ZZZZ</name>
<dbReference type="InterPro" id="IPR019734">
    <property type="entry name" value="TPR_rpt"/>
</dbReference>
<dbReference type="SMART" id="SM00028">
    <property type="entry name" value="TPR"/>
    <property type="match status" value="1"/>
</dbReference>
<sequence>MKKIAVFSFLIGLGIILFSSGLAYPEQNSAPYIKLGLDYYHLKEYTKARQAFEQAVKLEPDNFEAHYNLALTDLELKEYEEAIEELMV</sequence>
<dbReference type="EMBL" id="BARU01017579">
    <property type="protein sequence ID" value="GAH61153.1"/>
    <property type="molecule type" value="Genomic_DNA"/>
</dbReference>
<accession>X1IUE1</accession>
<comment type="caution">
    <text evidence="1">The sequence shown here is derived from an EMBL/GenBank/DDBJ whole genome shotgun (WGS) entry which is preliminary data.</text>
</comment>